<evidence type="ECO:0000313" key="1">
    <source>
        <dbReference type="EMBL" id="KAF2857739.1"/>
    </source>
</evidence>
<reference evidence="1" key="1">
    <citation type="journal article" date="2020" name="Stud. Mycol.">
        <title>101 Dothideomycetes genomes: a test case for predicting lifestyles and emergence of pathogens.</title>
        <authorList>
            <person name="Haridas S."/>
            <person name="Albert R."/>
            <person name="Binder M."/>
            <person name="Bloem J."/>
            <person name="Labutti K."/>
            <person name="Salamov A."/>
            <person name="Andreopoulos B."/>
            <person name="Baker S."/>
            <person name="Barry K."/>
            <person name="Bills G."/>
            <person name="Bluhm B."/>
            <person name="Cannon C."/>
            <person name="Castanera R."/>
            <person name="Culley D."/>
            <person name="Daum C."/>
            <person name="Ezra D."/>
            <person name="Gonzalez J."/>
            <person name="Henrissat B."/>
            <person name="Kuo A."/>
            <person name="Liang C."/>
            <person name="Lipzen A."/>
            <person name="Lutzoni F."/>
            <person name="Magnuson J."/>
            <person name="Mondo S."/>
            <person name="Nolan M."/>
            <person name="Ohm R."/>
            <person name="Pangilinan J."/>
            <person name="Park H.-J."/>
            <person name="Ramirez L."/>
            <person name="Alfaro M."/>
            <person name="Sun H."/>
            <person name="Tritt A."/>
            <person name="Yoshinaga Y."/>
            <person name="Zwiers L.-H."/>
            <person name="Turgeon B."/>
            <person name="Goodwin S."/>
            <person name="Spatafora J."/>
            <person name="Crous P."/>
            <person name="Grigoriev I."/>
        </authorList>
    </citation>
    <scope>NUCLEOTIDE SEQUENCE</scope>
    <source>
        <strain evidence="1">CBS 480.64</strain>
    </source>
</reference>
<evidence type="ECO:0000313" key="2">
    <source>
        <dbReference type="Proteomes" id="UP000799421"/>
    </source>
</evidence>
<organism evidence="1 2">
    <name type="scientific">Piedraia hortae CBS 480.64</name>
    <dbReference type="NCBI Taxonomy" id="1314780"/>
    <lineage>
        <taxon>Eukaryota</taxon>
        <taxon>Fungi</taxon>
        <taxon>Dikarya</taxon>
        <taxon>Ascomycota</taxon>
        <taxon>Pezizomycotina</taxon>
        <taxon>Dothideomycetes</taxon>
        <taxon>Dothideomycetidae</taxon>
        <taxon>Capnodiales</taxon>
        <taxon>Piedraiaceae</taxon>
        <taxon>Piedraia</taxon>
    </lineage>
</organism>
<dbReference type="EMBL" id="MU006029">
    <property type="protein sequence ID" value="KAF2857739.1"/>
    <property type="molecule type" value="Genomic_DNA"/>
</dbReference>
<sequence>MALASRSYERHGTLCAWQGTSAAALTTQRRLSKLFLVLQDNAPMALTFQANLFGNLRRLPAHCGHLTRCLPVWGGPKAIVVVVGIIRLPVFHACFRKPGVSVIRTSRVTIVVVAVQESLFLKPLSWSVASKDSLCLLGCLAHLRATEKWFILRLEQPPPHVLEQLQDIVLEVRWVNAKCLFQPKQIGHLT</sequence>
<keyword evidence="2" id="KW-1185">Reference proteome</keyword>
<name>A0A6A7BSM9_9PEZI</name>
<gene>
    <name evidence="1" type="ORF">K470DRAFT_159788</name>
</gene>
<accession>A0A6A7BSM9</accession>
<protein>
    <submittedName>
        <fullName evidence="1">Uncharacterized protein</fullName>
    </submittedName>
</protein>
<dbReference type="Proteomes" id="UP000799421">
    <property type="component" value="Unassembled WGS sequence"/>
</dbReference>
<proteinExistence type="predicted"/>
<dbReference type="AlphaFoldDB" id="A0A6A7BSM9"/>